<reference evidence="1" key="1">
    <citation type="submission" date="2014-09" db="EMBL/GenBank/DDBJ databases">
        <authorList>
            <person name="Magalhaes I.L.F."/>
            <person name="Oliveira U."/>
            <person name="Santos F.R."/>
            <person name="Vidigal T.H.D.A."/>
            <person name="Brescovit A.D."/>
            <person name="Santos A.J."/>
        </authorList>
    </citation>
    <scope>NUCLEOTIDE SEQUENCE</scope>
    <source>
        <tissue evidence="1">Shoot tissue taken approximately 20 cm above the soil surface</tissue>
    </source>
</reference>
<dbReference type="EMBL" id="GBRH01169738">
    <property type="protein sequence ID" value="JAE28158.1"/>
    <property type="molecule type" value="Transcribed_RNA"/>
</dbReference>
<sequence>MCTGSSASTPWGTCRPSRSCRAPAIPVARRRRCGRRRRRARSLHHRTWNPSSAWGRWATTTSCPGSG</sequence>
<protein>
    <submittedName>
        <fullName evidence="1">Uncharacterized protein</fullName>
    </submittedName>
</protein>
<reference evidence="1" key="2">
    <citation type="journal article" date="2015" name="Data Brief">
        <title>Shoot transcriptome of the giant reed, Arundo donax.</title>
        <authorList>
            <person name="Barrero R.A."/>
            <person name="Guerrero F.D."/>
            <person name="Moolhuijzen P."/>
            <person name="Goolsby J.A."/>
            <person name="Tidwell J."/>
            <person name="Bellgard S.E."/>
            <person name="Bellgard M.I."/>
        </authorList>
    </citation>
    <scope>NUCLEOTIDE SEQUENCE</scope>
    <source>
        <tissue evidence="1">Shoot tissue taken approximately 20 cm above the soil surface</tissue>
    </source>
</reference>
<dbReference type="AlphaFoldDB" id="A0A0A9H5K2"/>
<accession>A0A0A9H5K2</accession>
<name>A0A0A9H5K2_ARUDO</name>
<proteinExistence type="predicted"/>
<organism evidence="1">
    <name type="scientific">Arundo donax</name>
    <name type="common">Giant reed</name>
    <name type="synonym">Donax arundinaceus</name>
    <dbReference type="NCBI Taxonomy" id="35708"/>
    <lineage>
        <taxon>Eukaryota</taxon>
        <taxon>Viridiplantae</taxon>
        <taxon>Streptophyta</taxon>
        <taxon>Embryophyta</taxon>
        <taxon>Tracheophyta</taxon>
        <taxon>Spermatophyta</taxon>
        <taxon>Magnoliopsida</taxon>
        <taxon>Liliopsida</taxon>
        <taxon>Poales</taxon>
        <taxon>Poaceae</taxon>
        <taxon>PACMAD clade</taxon>
        <taxon>Arundinoideae</taxon>
        <taxon>Arundineae</taxon>
        <taxon>Arundo</taxon>
    </lineage>
</organism>
<evidence type="ECO:0000313" key="1">
    <source>
        <dbReference type="EMBL" id="JAE28158.1"/>
    </source>
</evidence>